<dbReference type="AlphaFoldDB" id="A0AAW1XVL5"/>
<dbReference type="Proteomes" id="UP001457282">
    <property type="component" value="Unassembled WGS sequence"/>
</dbReference>
<dbReference type="EMBL" id="JBEDUW010000003">
    <property type="protein sequence ID" value="KAK9940135.1"/>
    <property type="molecule type" value="Genomic_DNA"/>
</dbReference>
<evidence type="ECO:0000313" key="1">
    <source>
        <dbReference type="EMBL" id="KAK9940135.1"/>
    </source>
</evidence>
<gene>
    <name evidence="1" type="ORF">M0R45_016809</name>
</gene>
<protein>
    <submittedName>
        <fullName evidence="1">Uncharacterized protein</fullName>
    </submittedName>
</protein>
<name>A0AAW1XVL5_RUBAR</name>
<comment type="caution">
    <text evidence="1">The sequence shown here is derived from an EMBL/GenBank/DDBJ whole genome shotgun (WGS) entry which is preliminary data.</text>
</comment>
<evidence type="ECO:0000313" key="2">
    <source>
        <dbReference type="Proteomes" id="UP001457282"/>
    </source>
</evidence>
<proteinExistence type="predicted"/>
<organism evidence="1 2">
    <name type="scientific">Rubus argutus</name>
    <name type="common">Southern blackberry</name>
    <dbReference type="NCBI Taxonomy" id="59490"/>
    <lineage>
        <taxon>Eukaryota</taxon>
        <taxon>Viridiplantae</taxon>
        <taxon>Streptophyta</taxon>
        <taxon>Embryophyta</taxon>
        <taxon>Tracheophyta</taxon>
        <taxon>Spermatophyta</taxon>
        <taxon>Magnoliopsida</taxon>
        <taxon>eudicotyledons</taxon>
        <taxon>Gunneridae</taxon>
        <taxon>Pentapetalae</taxon>
        <taxon>rosids</taxon>
        <taxon>fabids</taxon>
        <taxon>Rosales</taxon>
        <taxon>Rosaceae</taxon>
        <taxon>Rosoideae</taxon>
        <taxon>Rosoideae incertae sedis</taxon>
        <taxon>Rubus</taxon>
    </lineage>
</organism>
<sequence length="93" mass="10185">MAVHLQIRNPITTTGRIEKMRRGKRKKVVHGLTMVALPSTGNKLKPLYPFTQIDAVVPVAIHREAQPSILLGCDELTWLGTVALDCEIGIAEG</sequence>
<reference evidence="1 2" key="1">
    <citation type="journal article" date="2023" name="G3 (Bethesda)">
        <title>A chromosome-length genome assembly and annotation of blackberry (Rubus argutus, cv. 'Hillquist').</title>
        <authorList>
            <person name="Bruna T."/>
            <person name="Aryal R."/>
            <person name="Dudchenko O."/>
            <person name="Sargent D.J."/>
            <person name="Mead D."/>
            <person name="Buti M."/>
            <person name="Cavallini A."/>
            <person name="Hytonen T."/>
            <person name="Andres J."/>
            <person name="Pham M."/>
            <person name="Weisz D."/>
            <person name="Mascagni F."/>
            <person name="Usai G."/>
            <person name="Natali L."/>
            <person name="Bassil N."/>
            <person name="Fernandez G.E."/>
            <person name="Lomsadze A."/>
            <person name="Armour M."/>
            <person name="Olukolu B."/>
            <person name="Poorten T."/>
            <person name="Britton C."/>
            <person name="Davik J."/>
            <person name="Ashrafi H."/>
            <person name="Aiden E.L."/>
            <person name="Borodovsky M."/>
            <person name="Worthington M."/>
        </authorList>
    </citation>
    <scope>NUCLEOTIDE SEQUENCE [LARGE SCALE GENOMIC DNA]</scope>
    <source>
        <strain evidence="1">PI 553951</strain>
    </source>
</reference>
<accession>A0AAW1XVL5</accession>
<keyword evidence="2" id="KW-1185">Reference proteome</keyword>